<dbReference type="Gene3D" id="3.30.70.1060">
    <property type="entry name" value="Dimeric alpha+beta barrel"/>
    <property type="match status" value="1"/>
</dbReference>
<organism evidence="3 4">
    <name type="scientific">Emticicia soli</name>
    <dbReference type="NCBI Taxonomy" id="2027878"/>
    <lineage>
        <taxon>Bacteria</taxon>
        <taxon>Pseudomonadati</taxon>
        <taxon>Bacteroidota</taxon>
        <taxon>Cytophagia</taxon>
        <taxon>Cytophagales</taxon>
        <taxon>Leadbetterellaceae</taxon>
        <taxon>Emticicia</taxon>
    </lineage>
</organism>
<comment type="caution">
    <text evidence="3">The sequence shown here is derived from an EMBL/GenBank/DDBJ whole genome shotgun (WGS) entry which is preliminary data.</text>
</comment>
<accession>A0ABW5J7B0</accession>
<dbReference type="SUPFAM" id="SSF54909">
    <property type="entry name" value="Dimeric alpha+beta barrel"/>
    <property type="match status" value="1"/>
</dbReference>
<evidence type="ECO:0000313" key="3">
    <source>
        <dbReference type="EMBL" id="MFD2521716.1"/>
    </source>
</evidence>
<evidence type="ECO:0000259" key="2">
    <source>
        <dbReference type="Pfam" id="PF03795"/>
    </source>
</evidence>
<comment type="similarity">
    <text evidence="1">Belongs to the YciI family.</text>
</comment>
<feature type="domain" description="YCII-related" evidence="2">
    <location>
        <begin position="24"/>
        <end position="116"/>
    </location>
</feature>
<proteinExistence type="inferred from homology"/>
<sequence length="119" mass="13438">MEKFMLIFRNVMEVESMYENFSPEDMQAELQKWNTWIGGIAAQGKLIATDALLPTGKIVKGLNHVVTDGPYTEAKEIVSGYLLLTAESIEEAIELSKGCPMYEYESIVEVRPIQNFEES</sequence>
<dbReference type="EMBL" id="JBHULC010000011">
    <property type="protein sequence ID" value="MFD2521716.1"/>
    <property type="molecule type" value="Genomic_DNA"/>
</dbReference>
<keyword evidence="4" id="KW-1185">Reference proteome</keyword>
<dbReference type="RefSeq" id="WP_340235993.1">
    <property type="nucleotide sequence ID" value="NZ_JBBEWC010000005.1"/>
</dbReference>
<gene>
    <name evidence="3" type="ORF">ACFSR2_12540</name>
</gene>
<dbReference type="InterPro" id="IPR011008">
    <property type="entry name" value="Dimeric_a/b-barrel"/>
</dbReference>
<dbReference type="PANTHER" id="PTHR35174:SF1">
    <property type="entry name" value="BLL0086 PROTEIN"/>
    <property type="match status" value="1"/>
</dbReference>
<evidence type="ECO:0000256" key="1">
    <source>
        <dbReference type="ARBA" id="ARBA00007689"/>
    </source>
</evidence>
<reference evidence="4" key="1">
    <citation type="journal article" date="2019" name="Int. J. Syst. Evol. Microbiol.">
        <title>The Global Catalogue of Microorganisms (GCM) 10K type strain sequencing project: providing services to taxonomists for standard genome sequencing and annotation.</title>
        <authorList>
            <consortium name="The Broad Institute Genomics Platform"/>
            <consortium name="The Broad Institute Genome Sequencing Center for Infectious Disease"/>
            <person name="Wu L."/>
            <person name="Ma J."/>
        </authorList>
    </citation>
    <scope>NUCLEOTIDE SEQUENCE [LARGE SCALE GENOMIC DNA]</scope>
    <source>
        <strain evidence="4">KCTC 52344</strain>
    </source>
</reference>
<evidence type="ECO:0000313" key="4">
    <source>
        <dbReference type="Proteomes" id="UP001597510"/>
    </source>
</evidence>
<dbReference type="InterPro" id="IPR005545">
    <property type="entry name" value="YCII"/>
</dbReference>
<name>A0ABW5J7B0_9BACT</name>
<dbReference type="Pfam" id="PF03795">
    <property type="entry name" value="YCII"/>
    <property type="match status" value="1"/>
</dbReference>
<protein>
    <submittedName>
        <fullName evidence="3">YciI family protein</fullName>
    </submittedName>
</protein>
<dbReference type="Proteomes" id="UP001597510">
    <property type="component" value="Unassembled WGS sequence"/>
</dbReference>
<dbReference type="PANTHER" id="PTHR35174">
    <property type="entry name" value="BLL7171 PROTEIN-RELATED"/>
    <property type="match status" value="1"/>
</dbReference>